<dbReference type="Proteomes" id="UP000556026">
    <property type="component" value="Unassembled WGS sequence"/>
</dbReference>
<dbReference type="PANTHER" id="PTHR38591:SF1">
    <property type="entry name" value="BLL1000 PROTEIN"/>
    <property type="match status" value="1"/>
</dbReference>
<dbReference type="PANTHER" id="PTHR38591">
    <property type="entry name" value="HYDROLASE"/>
    <property type="match status" value="1"/>
</dbReference>
<dbReference type="AlphaFoldDB" id="A0A6V8MKM3"/>
<gene>
    <name evidence="2" type="ORF">GMST_29100</name>
</gene>
<protein>
    <submittedName>
        <fullName evidence="2">Carotenoid 1,2-hydratase</fullName>
    </submittedName>
</protein>
<evidence type="ECO:0000259" key="1">
    <source>
        <dbReference type="Pfam" id="PF07143"/>
    </source>
</evidence>
<comment type="caution">
    <text evidence="2">The sequence shown here is derived from an EMBL/GenBank/DDBJ whole genome shotgun (WGS) entry which is preliminary data.</text>
</comment>
<feature type="domain" description="AttH" evidence="1">
    <location>
        <begin position="71"/>
        <end position="245"/>
    </location>
</feature>
<dbReference type="InterPro" id="IPR023374">
    <property type="entry name" value="AttH-like_dom_sf"/>
</dbReference>
<name>A0A6V8MKM3_9BACT</name>
<evidence type="ECO:0000313" key="3">
    <source>
        <dbReference type="Proteomes" id="UP000556026"/>
    </source>
</evidence>
<dbReference type="EMBL" id="BLXX01000009">
    <property type="protein sequence ID" value="GFO60585.1"/>
    <property type="molecule type" value="Genomic_DNA"/>
</dbReference>
<keyword evidence="3" id="KW-1185">Reference proteome</keyword>
<dbReference type="Pfam" id="PF07143">
    <property type="entry name" value="CrtC"/>
    <property type="match status" value="1"/>
</dbReference>
<organism evidence="2 3">
    <name type="scientific">Geomonas silvestris</name>
    <dbReference type="NCBI Taxonomy" id="2740184"/>
    <lineage>
        <taxon>Bacteria</taxon>
        <taxon>Pseudomonadati</taxon>
        <taxon>Thermodesulfobacteriota</taxon>
        <taxon>Desulfuromonadia</taxon>
        <taxon>Geobacterales</taxon>
        <taxon>Geobacteraceae</taxon>
        <taxon>Geomonas</taxon>
    </lineage>
</organism>
<dbReference type="Pfam" id="PF17186">
    <property type="entry name" value="Lipocalin_9"/>
    <property type="match status" value="1"/>
</dbReference>
<reference evidence="3" key="1">
    <citation type="submission" date="2020-06" db="EMBL/GenBank/DDBJ databases">
        <title>Draft genomic sequence of Geomonas sp. Red330.</title>
        <authorList>
            <person name="Itoh H."/>
            <person name="Zhenxing X."/>
            <person name="Ushijima N."/>
            <person name="Masuda Y."/>
            <person name="Shiratori Y."/>
            <person name="Senoo K."/>
        </authorList>
    </citation>
    <scope>NUCLEOTIDE SEQUENCE [LARGE SCALE GENOMIC DNA]</scope>
    <source>
        <strain evidence="3">Red330</strain>
    </source>
</reference>
<sequence>MRRLMTILLVAALAAGALWTLGRRREPAVEPGGMSVSQALGGVPQTGFARAVAPRAFRFPADHGPHPEYKTEWWYFTGNLADSAGRRFGYQLTFFRMALAPGEPPRSSRWATNQAYMAHFALTDVNGRRFSSAERFSRAALGLAGAGGVPLEVFLEDWSARETKGAPWSVRLRAAQGSGALDLELVSAQPVVLNGERGLSRKGPEPGNASYYYSIPRLATRGTLSVGGERFQVTGTSWLDREWSTSALSGDQAGWDWFALQLKDGRDLMYYQLRKKDGSADPFSAGTLVAADGSAKPLTRDQVRLVPTGWWKSPHDGARYPAGWRLSVPGEGIALEVVPRLSDQELLTSFRYWEGAVAVKGEGGAELGSGYLEMTGYQPGGAGVGR</sequence>
<proteinExistence type="predicted"/>
<dbReference type="RefSeq" id="WP_183355400.1">
    <property type="nucleotide sequence ID" value="NZ_BLXX01000009.1"/>
</dbReference>
<dbReference type="Gene3D" id="2.40.370.10">
    <property type="entry name" value="AttH-like domain"/>
    <property type="match status" value="2"/>
</dbReference>
<accession>A0A6V8MKM3</accession>
<evidence type="ECO:0000313" key="2">
    <source>
        <dbReference type="EMBL" id="GFO60585.1"/>
    </source>
</evidence>
<dbReference type="SUPFAM" id="SSF159245">
    <property type="entry name" value="AttH-like"/>
    <property type="match status" value="1"/>
</dbReference>
<dbReference type="InterPro" id="IPR010791">
    <property type="entry name" value="AttH_dom"/>
</dbReference>